<organism evidence="1 2">
    <name type="scientific">Robertmurraya kyonggiensis</name>
    <dbReference type="NCBI Taxonomy" id="1037680"/>
    <lineage>
        <taxon>Bacteria</taxon>
        <taxon>Bacillati</taxon>
        <taxon>Bacillota</taxon>
        <taxon>Bacilli</taxon>
        <taxon>Bacillales</taxon>
        <taxon>Bacillaceae</taxon>
        <taxon>Robertmurraya</taxon>
    </lineage>
</organism>
<comment type="caution">
    <text evidence="1">The sequence shown here is derived from an EMBL/GenBank/DDBJ whole genome shotgun (WGS) entry which is preliminary data.</text>
</comment>
<sequence length="173" mass="19589">MKLRIYMIIILWFAIGMVLQGCGSTKAQTASSKLIHAEKTLPLNYFELAEQGVLVYKASNQDEFKALWEKFRLKEELQNELDWGKKVAIFLGIVESGTCPLQFESAELAGENTEIMVRLEGSSEMACTDDATPRTIVIEMNQSELAGVSYVKIDNYFGINPRVEFHQLEEENN</sequence>
<evidence type="ECO:0008006" key="3">
    <source>
        <dbReference type="Google" id="ProtNLM"/>
    </source>
</evidence>
<proteinExistence type="predicted"/>
<evidence type="ECO:0000313" key="1">
    <source>
        <dbReference type="EMBL" id="TKC18828.1"/>
    </source>
</evidence>
<dbReference type="OrthoDB" id="2990781at2"/>
<dbReference type="EMBL" id="SWBM01000001">
    <property type="protein sequence ID" value="TKC18828.1"/>
    <property type="molecule type" value="Genomic_DNA"/>
</dbReference>
<protein>
    <recommendedName>
        <fullName evidence="3">PrcB C-terminal domain-containing protein</fullName>
    </recommendedName>
</protein>
<evidence type="ECO:0000313" key="2">
    <source>
        <dbReference type="Proteomes" id="UP000307756"/>
    </source>
</evidence>
<reference evidence="1 2" key="1">
    <citation type="journal article" date="2011" name="J. Microbiol.">
        <title>Bacillus kyonggiensis sp. nov., isolated from soil of a lettuce field.</title>
        <authorList>
            <person name="Dong K."/>
            <person name="Lee S."/>
        </authorList>
    </citation>
    <scope>NUCLEOTIDE SEQUENCE [LARGE SCALE GENOMIC DNA]</scope>
    <source>
        <strain evidence="1 2">NB22</strain>
    </source>
</reference>
<gene>
    <name evidence="1" type="ORF">FA727_04530</name>
</gene>
<accession>A0A4U1D9P2</accession>
<dbReference type="RefSeq" id="WP_136829521.1">
    <property type="nucleotide sequence ID" value="NZ_SWBM01000001.1"/>
</dbReference>
<keyword evidence="2" id="KW-1185">Reference proteome</keyword>
<dbReference type="AlphaFoldDB" id="A0A4U1D9P2"/>
<dbReference type="PROSITE" id="PS51257">
    <property type="entry name" value="PROKAR_LIPOPROTEIN"/>
    <property type="match status" value="1"/>
</dbReference>
<name>A0A4U1D9P2_9BACI</name>
<dbReference type="Proteomes" id="UP000307756">
    <property type="component" value="Unassembled WGS sequence"/>
</dbReference>